<proteinExistence type="predicted"/>
<dbReference type="PANTHER" id="PTHR33148:SF3">
    <property type="entry name" value="DUF4228 DOMAIN PROTEIN"/>
    <property type="match status" value="1"/>
</dbReference>
<dbReference type="EMBL" id="PQIB02000016">
    <property type="protein sequence ID" value="RLM60189.1"/>
    <property type="molecule type" value="Genomic_DNA"/>
</dbReference>
<accession>A0A3L6PLY5</accession>
<organism evidence="2 3">
    <name type="scientific">Panicum miliaceum</name>
    <name type="common">Proso millet</name>
    <name type="synonym">Broomcorn millet</name>
    <dbReference type="NCBI Taxonomy" id="4540"/>
    <lineage>
        <taxon>Eukaryota</taxon>
        <taxon>Viridiplantae</taxon>
        <taxon>Streptophyta</taxon>
        <taxon>Embryophyta</taxon>
        <taxon>Tracheophyta</taxon>
        <taxon>Spermatophyta</taxon>
        <taxon>Magnoliopsida</taxon>
        <taxon>Liliopsida</taxon>
        <taxon>Poales</taxon>
        <taxon>Poaceae</taxon>
        <taxon>PACMAD clade</taxon>
        <taxon>Panicoideae</taxon>
        <taxon>Panicodae</taxon>
        <taxon>Paniceae</taxon>
        <taxon>Panicinae</taxon>
        <taxon>Panicum</taxon>
        <taxon>Panicum sect. Panicum</taxon>
    </lineage>
</organism>
<comment type="caution">
    <text evidence="2">The sequence shown here is derived from an EMBL/GenBank/DDBJ whole genome shotgun (WGS) entry which is preliminary data.</text>
</comment>
<name>A0A3L6PLY5_PANMI</name>
<evidence type="ECO:0000313" key="2">
    <source>
        <dbReference type="EMBL" id="RLM60189.1"/>
    </source>
</evidence>
<evidence type="ECO:0000313" key="3">
    <source>
        <dbReference type="Proteomes" id="UP000275267"/>
    </source>
</evidence>
<dbReference type="STRING" id="4540.A0A3L6PLY5"/>
<feature type="region of interest" description="Disordered" evidence="1">
    <location>
        <begin position="177"/>
        <end position="196"/>
    </location>
</feature>
<dbReference type="OrthoDB" id="676555at2759"/>
<evidence type="ECO:0000256" key="1">
    <source>
        <dbReference type="SAM" id="MobiDB-lite"/>
    </source>
</evidence>
<dbReference type="AlphaFoldDB" id="A0A3L6PLY5"/>
<dbReference type="PANTHER" id="PTHR33148">
    <property type="entry name" value="PLASTID MOVEMENT IMPAIRED PROTEIN-RELATED"/>
    <property type="match status" value="1"/>
</dbReference>
<feature type="region of interest" description="Disordered" evidence="1">
    <location>
        <begin position="201"/>
        <end position="223"/>
    </location>
</feature>
<gene>
    <name evidence="2" type="ORF">C2845_PM14G14890</name>
</gene>
<sequence>MGNSIGGRRRRARVMTVDGATYKYRPPAAAGDALRDHPGHRLLDAEEVRRLGVRARPLDPDAPLKPGRLYFLVELPRMSSSARRPPQRSWSGALSYDGGAGERLESLMLARRSASDVAASASLLASPARPSVEAAAGDGGAVRLRVRLPKADVQRLVEGSRDAAEAAERIMQLCVERDQQRRHRSAPGTPPAVPVAAANMPAPAIARKDSSKPPAAAAAGKKEKRARFMTVPDEIIGF</sequence>
<reference evidence="3" key="1">
    <citation type="journal article" date="2019" name="Nat. Commun.">
        <title>The genome of broomcorn millet.</title>
        <authorList>
            <person name="Zou C."/>
            <person name="Miki D."/>
            <person name="Li D."/>
            <person name="Tang Q."/>
            <person name="Xiao L."/>
            <person name="Rajput S."/>
            <person name="Deng P."/>
            <person name="Jia W."/>
            <person name="Huang R."/>
            <person name="Zhang M."/>
            <person name="Sun Y."/>
            <person name="Hu J."/>
            <person name="Fu X."/>
            <person name="Schnable P.S."/>
            <person name="Li F."/>
            <person name="Zhang H."/>
            <person name="Feng B."/>
            <person name="Zhu X."/>
            <person name="Liu R."/>
            <person name="Schnable J.C."/>
            <person name="Zhu J.-K."/>
            <person name="Zhang H."/>
        </authorList>
    </citation>
    <scope>NUCLEOTIDE SEQUENCE [LARGE SCALE GENOMIC DNA]</scope>
</reference>
<dbReference type="Proteomes" id="UP000275267">
    <property type="component" value="Unassembled WGS sequence"/>
</dbReference>
<protein>
    <submittedName>
        <fullName evidence="2">Uncharacterized protein</fullName>
    </submittedName>
</protein>
<dbReference type="Pfam" id="PF14009">
    <property type="entry name" value="PADRE"/>
    <property type="match status" value="1"/>
</dbReference>
<dbReference type="InterPro" id="IPR025322">
    <property type="entry name" value="PADRE_dom"/>
</dbReference>
<keyword evidence="3" id="KW-1185">Reference proteome</keyword>